<gene>
    <name evidence="2" type="ORF">SAMN04488096_105227</name>
</gene>
<sequence>MKWFIKSASYIFHPLWMPFIGTLAYFQITPRFLPASIISAKLLAVAILTIFIPVVFYYLLKNLGLANTIQLSNVKERRLPMVFFCLVILTVLNFILIGEEFRTLYYYFSAILYTSIIALLLVIFKYKVSLHLIGIAGLASFITCLSIIYSTNLTYIIAFLVFSIGWTASSRIQEKAHSTHELIVGLLIGAFPQLIILVTNHFTL</sequence>
<feature type="transmembrane region" description="Helical" evidence="1">
    <location>
        <begin position="155"/>
        <end position="172"/>
    </location>
</feature>
<name>A0A1M6ES55_9FLAO</name>
<dbReference type="STRING" id="579105.SAMN04488096_105227"/>
<feature type="transmembrane region" description="Helical" evidence="1">
    <location>
        <begin position="81"/>
        <end position="98"/>
    </location>
</feature>
<organism evidence="2 3">
    <name type="scientific">Mesonia phycicola</name>
    <dbReference type="NCBI Taxonomy" id="579105"/>
    <lineage>
        <taxon>Bacteria</taxon>
        <taxon>Pseudomonadati</taxon>
        <taxon>Bacteroidota</taxon>
        <taxon>Flavobacteriia</taxon>
        <taxon>Flavobacteriales</taxon>
        <taxon>Flavobacteriaceae</taxon>
        <taxon>Mesonia</taxon>
    </lineage>
</organism>
<dbReference type="OrthoDB" id="9786064at2"/>
<keyword evidence="1" id="KW-0472">Membrane</keyword>
<feature type="transmembrane region" description="Helical" evidence="1">
    <location>
        <begin position="130"/>
        <end position="149"/>
    </location>
</feature>
<feature type="transmembrane region" description="Helical" evidence="1">
    <location>
        <begin position="38"/>
        <end position="60"/>
    </location>
</feature>
<dbReference type="EMBL" id="FQYY01000005">
    <property type="protein sequence ID" value="SHI88200.1"/>
    <property type="molecule type" value="Genomic_DNA"/>
</dbReference>
<keyword evidence="3" id="KW-1185">Reference proteome</keyword>
<accession>A0A1M6ES55</accession>
<feature type="transmembrane region" description="Helical" evidence="1">
    <location>
        <begin position="104"/>
        <end position="123"/>
    </location>
</feature>
<evidence type="ECO:0000313" key="2">
    <source>
        <dbReference type="EMBL" id="SHI88200.1"/>
    </source>
</evidence>
<dbReference type="RefSeq" id="WP_073150661.1">
    <property type="nucleotide sequence ID" value="NZ_FQYY01000005.1"/>
</dbReference>
<feature type="transmembrane region" description="Helical" evidence="1">
    <location>
        <begin position="184"/>
        <end position="202"/>
    </location>
</feature>
<dbReference type="Proteomes" id="UP000184225">
    <property type="component" value="Unassembled WGS sequence"/>
</dbReference>
<feature type="transmembrane region" description="Helical" evidence="1">
    <location>
        <begin position="7"/>
        <end position="26"/>
    </location>
</feature>
<keyword evidence="1" id="KW-1133">Transmembrane helix</keyword>
<evidence type="ECO:0000313" key="3">
    <source>
        <dbReference type="Proteomes" id="UP000184225"/>
    </source>
</evidence>
<proteinExistence type="predicted"/>
<protein>
    <recommendedName>
        <fullName evidence="4">PAP2 superfamily protein</fullName>
    </recommendedName>
</protein>
<reference evidence="2 3" key="1">
    <citation type="submission" date="2016-11" db="EMBL/GenBank/DDBJ databases">
        <authorList>
            <person name="Jaros S."/>
            <person name="Januszkiewicz K."/>
            <person name="Wedrychowicz H."/>
        </authorList>
    </citation>
    <scope>NUCLEOTIDE SEQUENCE [LARGE SCALE GENOMIC DNA]</scope>
    <source>
        <strain evidence="2 3">DSM 21425</strain>
    </source>
</reference>
<evidence type="ECO:0008006" key="4">
    <source>
        <dbReference type="Google" id="ProtNLM"/>
    </source>
</evidence>
<evidence type="ECO:0000256" key="1">
    <source>
        <dbReference type="SAM" id="Phobius"/>
    </source>
</evidence>
<keyword evidence="1" id="KW-0812">Transmembrane</keyword>
<dbReference type="AlphaFoldDB" id="A0A1M6ES55"/>